<dbReference type="InterPro" id="IPR000385">
    <property type="entry name" value="MoaA_NifB_PqqE_Fe-S-bd_CS"/>
</dbReference>
<dbReference type="CDD" id="cd21117">
    <property type="entry name" value="Twitch_MoaA"/>
    <property type="match status" value="1"/>
</dbReference>
<keyword evidence="2 12" id="KW-0004">4Fe-4S</keyword>
<dbReference type="PROSITE" id="PS51918">
    <property type="entry name" value="RADICAL_SAM"/>
    <property type="match status" value="1"/>
</dbReference>
<dbReference type="SFLD" id="SFLDG01067">
    <property type="entry name" value="SPASM/twitch_domain_containing"/>
    <property type="match status" value="1"/>
</dbReference>
<accession>A0A8I2B2U5</accession>
<feature type="binding site" evidence="12">
    <location>
        <position position="257"/>
    </location>
    <ligand>
        <name>[4Fe-4S] cluster</name>
        <dbReference type="ChEBI" id="CHEBI:49883"/>
        <label>2</label>
        <note>4Fe-4S-substrate</note>
    </ligand>
</feature>
<dbReference type="PANTHER" id="PTHR22960:SF28">
    <property type="entry name" value="GTP 3',8-CYCLASE"/>
    <property type="match status" value="1"/>
</dbReference>
<dbReference type="AlphaFoldDB" id="A0A8I2B2U5"/>
<gene>
    <name evidence="12 14" type="primary">moaA</name>
    <name evidence="14" type="ORF">J2R62_08370</name>
</gene>
<evidence type="ECO:0000256" key="9">
    <source>
        <dbReference type="ARBA" id="ARBA00023150"/>
    </source>
</evidence>
<comment type="function">
    <text evidence="12">Catalyzes the cyclization of GTP to (8S)-3',8-cyclo-7,8-dihydroguanosine 5'-triphosphate.</text>
</comment>
<dbReference type="CDD" id="cd01335">
    <property type="entry name" value="Radical_SAM"/>
    <property type="match status" value="1"/>
</dbReference>
<keyword evidence="6 12" id="KW-0408">Iron</keyword>
<dbReference type="NCBIfam" id="TIGR02666">
    <property type="entry name" value="moaA"/>
    <property type="match status" value="1"/>
</dbReference>
<keyword evidence="10 12" id="KW-0456">Lyase</keyword>
<evidence type="ECO:0000256" key="10">
    <source>
        <dbReference type="ARBA" id="ARBA00023239"/>
    </source>
</evidence>
<dbReference type="InterPro" id="IPR058240">
    <property type="entry name" value="rSAM_sf"/>
</dbReference>
<feature type="domain" description="Radical SAM core" evidence="13">
    <location>
        <begin position="7"/>
        <end position="231"/>
    </location>
</feature>
<dbReference type="GO" id="GO:0061798">
    <property type="term" value="F:GTP 3',8'-cyclase activity"/>
    <property type="evidence" value="ECO:0007669"/>
    <property type="project" value="UniProtKB-UniRule"/>
</dbReference>
<dbReference type="HAMAP" id="MF_01225_B">
    <property type="entry name" value="MoaA_B"/>
    <property type="match status" value="1"/>
</dbReference>
<dbReference type="EC" id="4.1.99.22" evidence="1 12"/>
<dbReference type="SUPFAM" id="SSF102114">
    <property type="entry name" value="Radical SAM enzymes"/>
    <property type="match status" value="1"/>
</dbReference>
<keyword evidence="3 12" id="KW-0949">S-adenosyl-L-methionine</keyword>
<keyword evidence="9 12" id="KW-0501">Molybdenum cofactor biosynthesis</keyword>
<dbReference type="UniPathway" id="UPA00344"/>
<feature type="binding site" evidence="12">
    <location>
        <position position="120"/>
    </location>
    <ligand>
        <name>S-adenosyl-L-methionine</name>
        <dbReference type="ChEBI" id="CHEBI:59789"/>
    </ligand>
</feature>
<dbReference type="SMART" id="SM00729">
    <property type="entry name" value="Elp3"/>
    <property type="match status" value="1"/>
</dbReference>
<evidence type="ECO:0000256" key="6">
    <source>
        <dbReference type="ARBA" id="ARBA00023004"/>
    </source>
</evidence>
<feature type="binding site" evidence="12">
    <location>
        <position position="69"/>
    </location>
    <ligand>
        <name>S-adenosyl-L-methionine</name>
        <dbReference type="ChEBI" id="CHEBI:59789"/>
    </ligand>
</feature>
<name>A0A8I2B2U5_PLESH</name>
<evidence type="ECO:0000256" key="8">
    <source>
        <dbReference type="ARBA" id="ARBA00023134"/>
    </source>
</evidence>
<comment type="catalytic activity">
    <reaction evidence="11 12">
        <text>GTP + AH2 + S-adenosyl-L-methionine = (8S)-3',8-cyclo-7,8-dihydroguanosine 5'-triphosphate + 5'-deoxyadenosine + L-methionine + A + H(+)</text>
        <dbReference type="Rhea" id="RHEA:49576"/>
        <dbReference type="ChEBI" id="CHEBI:13193"/>
        <dbReference type="ChEBI" id="CHEBI:15378"/>
        <dbReference type="ChEBI" id="CHEBI:17319"/>
        <dbReference type="ChEBI" id="CHEBI:17499"/>
        <dbReference type="ChEBI" id="CHEBI:37565"/>
        <dbReference type="ChEBI" id="CHEBI:57844"/>
        <dbReference type="ChEBI" id="CHEBI:59789"/>
        <dbReference type="ChEBI" id="CHEBI:131766"/>
        <dbReference type="EC" id="4.1.99.22"/>
    </reaction>
</comment>
<feature type="binding site" evidence="12">
    <location>
        <position position="96"/>
    </location>
    <ligand>
        <name>GTP</name>
        <dbReference type="ChEBI" id="CHEBI:37565"/>
    </ligand>
</feature>
<feature type="binding site" evidence="12">
    <location>
        <position position="157"/>
    </location>
    <ligand>
        <name>GTP</name>
        <dbReference type="ChEBI" id="CHEBI:37565"/>
    </ligand>
</feature>
<evidence type="ECO:0000313" key="15">
    <source>
        <dbReference type="Proteomes" id="UP000664658"/>
    </source>
</evidence>
<dbReference type="GO" id="GO:0006777">
    <property type="term" value="P:Mo-molybdopterin cofactor biosynthetic process"/>
    <property type="evidence" value="ECO:0007669"/>
    <property type="project" value="UniProtKB-UniRule"/>
</dbReference>
<comment type="similarity">
    <text evidence="12">Belongs to the radical SAM superfamily. MoaA family.</text>
</comment>
<dbReference type="Gene3D" id="3.20.20.70">
    <property type="entry name" value="Aldolase class I"/>
    <property type="match status" value="1"/>
</dbReference>
<feature type="binding site" evidence="12">
    <location>
        <position position="16"/>
    </location>
    <ligand>
        <name>GTP</name>
        <dbReference type="ChEBI" id="CHEBI:37565"/>
    </ligand>
</feature>
<protein>
    <recommendedName>
        <fullName evidence="1 12">GTP 3',8-cyclase</fullName>
        <ecNumber evidence="1 12">4.1.99.22</ecNumber>
    </recommendedName>
    <alternativeName>
        <fullName evidence="12">Molybdenum cofactor biosynthesis protein A</fullName>
    </alternativeName>
</protein>
<evidence type="ECO:0000256" key="2">
    <source>
        <dbReference type="ARBA" id="ARBA00022485"/>
    </source>
</evidence>
<evidence type="ECO:0000256" key="3">
    <source>
        <dbReference type="ARBA" id="ARBA00022691"/>
    </source>
</evidence>
<dbReference type="GO" id="GO:0005525">
    <property type="term" value="F:GTP binding"/>
    <property type="evidence" value="ECO:0007669"/>
    <property type="project" value="UniProtKB-UniRule"/>
</dbReference>
<feature type="binding site" evidence="12">
    <location>
        <position position="191"/>
    </location>
    <ligand>
        <name>S-adenosyl-L-methionine</name>
        <dbReference type="ChEBI" id="CHEBI:59789"/>
    </ligand>
</feature>
<feature type="binding site" evidence="12">
    <location>
        <begin position="259"/>
        <end position="261"/>
    </location>
    <ligand>
        <name>GTP</name>
        <dbReference type="ChEBI" id="CHEBI:37565"/>
    </ligand>
</feature>
<keyword evidence="8 12" id="KW-0342">GTP-binding</keyword>
<feature type="binding site" evidence="12">
    <location>
        <position position="65"/>
    </location>
    <ligand>
        <name>GTP</name>
        <dbReference type="ChEBI" id="CHEBI:37565"/>
    </ligand>
</feature>
<dbReference type="SFLD" id="SFLDG01386">
    <property type="entry name" value="main_SPASM_domain-containing"/>
    <property type="match status" value="1"/>
</dbReference>
<dbReference type="InterPro" id="IPR010505">
    <property type="entry name" value="MoaA_twitch"/>
</dbReference>
<evidence type="ECO:0000313" key="14">
    <source>
        <dbReference type="EMBL" id="MBO1108236.1"/>
    </source>
</evidence>
<dbReference type="FunFam" id="3.20.20.70:FF:000057">
    <property type="entry name" value="GTP 3',8-cyclase"/>
    <property type="match status" value="1"/>
</dbReference>
<feature type="binding site" evidence="12">
    <location>
        <position position="27"/>
    </location>
    <ligand>
        <name>[4Fe-4S] cluster</name>
        <dbReference type="ChEBI" id="CHEBI:49883"/>
        <label>1</label>
        <note>4Fe-4S-S-AdoMet</note>
    </ligand>
</feature>
<sequence>MQQLKDTFDRGFYYLRLSITDVCNFRCSYCLPDGYRPQANTSFLRADEARRIAQAFIALGTDKIRLTGGEPTLRRDFISIASSISELPGLRALAVTTNGYRMARDVQLWKEAGITSVNVSLDSLDPRQFHQITGENRFSQVMAGIDAAFEAGYPQVKVNTVLMKGLNDHQLDQFLAWIRHRPLQLRFIELMQTGEMTSLFRDHHISGAVIRDKLLLNGWQLKPRSYNAGPAQVFTHPDYQGEVGLIMPYEKDFCASCNRLRVSATGKLHLCLFGDDGIPLRDLLEDDSQLPLLRQRVQDALLHKKQSHFLHEGNSGQTPHLASIGG</sequence>
<keyword evidence="7 12" id="KW-0411">Iron-sulfur</keyword>
<dbReference type="PROSITE" id="PS01305">
    <property type="entry name" value="MOAA_NIFB_PQQE"/>
    <property type="match status" value="1"/>
</dbReference>
<dbReference type="RefSeq" id="WP_207542020.1">
    <property type="nucleotide sequence ID" value="NZ_JAFNAA010000007.1"/>
</dbReference>
<keyword evidence="4 12" id="KW-0479">Metal-binding</keyword>
<feature type="binding site" evidence="12">
    <location>
        <position position="271"/>
    </location>
    <ligand>
        <name>[4Fe-4S] cluster</name>
        <dbReference type="ChEBI" id="CHEBI:49883"/>
        <label>2</label>
        <note>4Fe-4S-substrate</note>
    </ligand>
</feature>
<comment type="subunit">
    <text evidence="12">Monomer and homodimer.</text>
</comment>
<dbReference type="InterPro" id="IPR013483">
    <property type="entry name" value="MoaA"/>
</dbReference>
<dbReference type="GO" id="GO:0046872">
    <property type="term" value="F:metal ion binding"/>
    <property type="evidence" value="ECO:0007669"/>
    <property type="project" value="UniProtKB-KW"/>
</dbReference>
<dbReference type="GO" id="GO:1904047">
    <property type="term" value="F:S-adenosyl-L-methionine binding"/>
    <property type="evidence" value="ECO:0007669"/>
    <property type="project" value="UniProtKB-UniRule"/>
</dbReference>
<dbReference type="PANTHER" id="PTHR22960">
    <property type="entry name" value="MOLYBDOPTERIN COFACTOR SYNTHESIS PROTEIN A"/>
    <property type="match status" value="1"/>
</dbReference>
<dbReference type="Pfam" id="PF04055">
    <property type="entry name" value="Radical_SAM"/>
    <property type="match status" value="1"/>
</dbReference>
<evidence type="ECO:0000256" key="4">
    <source>
        <dbReference type="ARBA" id="ARBA00022723"/>
    </source>
</evidence>
<evidence type="ECO:0000256" key="11">
    <source>
        <dbReference type="ARBA" id="ARBA00048697"/>
    </source>
</evidence>
<comment type="caution">
    <text evidence="14">The sequence shown here is derived from an EMBL/GenBank/DDBJ whole genome shotgun (WGS) entry which is preliminary data.</text>
</comment>
<comment type="pathway">
    <text evidence="12">Cofactor biosynthesis; molybdopterin biosynthesis.</text>
</comment>
<evidence type="ECO:0000259" key="13">
    <source>
        <dbReference type="PROSITE" id="PS51918"/>
    </source>
</evidence>
<organism evidence="14 15">
    <name type="scientific">Plesiomonas shigelloides</name>
    <name type="common">Aeromonas shigelloides</name>
    <dbReference type="NCBI Taxonomy" id="703"/>
    <lineage>
        <taxon>Bacteria</taxon>
        <taxon>Pseudomonadati</taxon>
        <taxon>Pseudomonadota</taxon>
        <taxon>Gammaproteobacteria</taxon>
        <taxon>Enterobacterales</taxon>
        <taxon>Enterobacteriaceae</taxon>
        <taxon>Plesiomonas</taxon>
    </lineage>
</organism>
<dbReference type="Pfam" id="PF06463">
    <property type="entry name" value="Mob_synth_C"/>
    <property type="match status" value="1"/>
</dbReference>
<feature type="binding site" evidence="12">
    <location>
        <position position="30"/>
    </location>
    <ligand>
        <name>[4Fe-4S] cluster</name>
        <dbReference type="ChEBI" id="CHEBI:49883"/>
        <label>1</label>
        <note>4Fe-4S-S-AdoMet</note>
    </ligand>
</feature>
<dbReference type="InterPro" id="IPR050105">
    <property type="entry name" value="MoCo_biosynth_MoaA/MoaC"/>
</dbReference>
<evidence type="ECO:0000256" key="1">
    <source>
        <dbReference type="ARBA" id="ARBA00012167"/>
    </source>
</evidence>
<feature type="binding site" evidence="12">
    <location>
        <position position="29"/>
    </location>
    <ligand>
        <name>S-adenosyl-L-methionine</name>
        <dbReference type="ChEBI" id="CHEBI:59789"/>
    </ligand>
</feature>
<comment type="cofactor">
    <cofactor evidence="12">
        <name>[4Fe-4S] cluster</name>
        <dbReference type="ChEBI" id="CHEBI:49883"/>
    </cofactor>
    <text evidence="12">Binds 2 [4Fe-4S] clusters. Binds 1 [4Fe-4S] cluster coordinated with 3 cysteines and an exchangeable S-adenosyl-L-methionine and 1 [4Fe-4S] cluster coordinated with 3 cysteines and the GTP-derived substrate.</text>
</comment>
<dbReference type="InterPro" id="IPR013785">
    <property type="entry name" value="Aldolase_TIM"/>
</dbReference>
<keyword evidence="5 12" id="KW-0547">Nucleotide-binding</keyword>
<dbReference type="InterPro" id="IPR006638">
    <property type="entry name" value="Elp3/MiaA/NifB-like_rSAM"/>
</dbReference>
<dbReference type="SFLD" id="SFLDS00029">
    <property type="entry name" value="Radical_SAM"/>
    <property type="match status" value="1"/>
</dbReference>
<dbReference type="EMBL" id="JAFNAA010000007">
    <property type="protein sequence ID" value="MBO1108236.1"/>
    <property type="molecule type" value="Genomic_DNA"/>
</dbReference>
<dbReference type="InterPro" id="IPR040064">
    <property type="entry name" value="MoaA-like"/>
</dbReference>
<dbReference type="SFLD" id="SFLDG01383">
    <property type="entry name" value="cyclic_pyranopterin_phosphate"/>
    <property type="match status" value="1"/>
</dbReference>
<dbReference type="InterPro" id="IPR007197">
    <property type="entry name" value="rSAM"/>
</dbReference>
<feature type="binding site" evidence="12">
    <location>
        <position position="23"/>
    </location>
    <ligand>
        <name>[4Fe-4S] cluster</name>
        <dbReference type="ChEBI" id="CHEBI:49883"/>
        <label>1</label>
        <note>4Fe-4S-S-AdoMet</note>
    </ligand>
</feature>
<evidence type="ECO:0000256" key="12">
    <source>
        <dbReference type="HAMAP-Rule" id="MF_01225"/>
    </source>
</evidence>
<evidence type="ECO:0000256" key="7">
    <source>
        <dbReference type="ARBA" id="ARBA00023014"/>
    </source>
</evidence>
<evidence type="ECO:0000256" key="5">
    <source>
        <dbReference type="ARBA" id="ARBA00022741"/>
    </source>
</evidence>
<feature type="binding site" evidence="12">
    <location>
        <position position="254"/>
    </location>
    <ligand>
        <name>[4Fe-4S] cluster</name>
        <dbReference type="ChEBI" id="CHEBI:49883"/>
        <label>2</label>
        <note>4Fe-4S-substrate</note>
    </ligand>
</feature>
<dbReference type="GO" id="GO:0061799">
    <property type="term" value="F:cyclic pyranopterin monophosphate synthase activity"/>
    <property type="evidence" value="ECO:0007669"/>
    <property type="project" value="TreeGrafter"/>
</dbReference>
<reference evidence="14" key="1">
    <citation type="submission" date="2021-03" db="EMBL/GenBank/DDBJ databases">
        <title>Plesiomonas shigelloides zfcc0051, isolated from zebrafish feces.</title>
        <authorList>
            <person name="Vanderhoek Z."/>
            <person name="Gaulke C."/>
        </authorList>
    </citation>
    <scope>NUCLEOTIDE SEQUENCE</scope>
    <source>
        <strain evidence="14">Zfcc0051</strain>
    </source>
</reference>
<dbReference type="Proteomes" id="UP000664658">
    <property type="component" value="Unassembled WGS sequence"/>
</dbReference>
<dbReference type="GO" id="GO:0051539">
    <property type="term" value="F:4 iron, 4 sulfur cluster binding"/>
    <property type="evidence" value="ECO:0007669"/>
    <property type="project" value="UniProtKB-UniRule"/>
</dbReference>
<proteinExistence type="inferred from homology"/>